<evidence type="ECO:0000256" key="7">
    <source>
        <dbReference type="ARBA" id="ARBA00023306"/>
    </source>
</evidence>
<evidence type="ECO:0000313" key="11">
    <source>
        <dbReference type="EMBL" id="SCV04826.1"/>
    </source>
</evidence>
<dbReference type="Gene3D" id="1.10.418.60">
    <property type="entry name" value="Ncd80 complex, Nuf2 subunit"/>
    <property type="match status" value="1"/>
</dbReference>
<keyword evidence="3" id="KW-0158">Chromosome</keyword>
<dbReference type="InterPro" id="IPR005549">
    <property type="entry name" value="Kinetochore_Nuf2_N"/>
</dbReference>
<evidence type="ECO:0000256" key="6">
    <source>
        <dbReference type="ARBA" id="ARBA00023054"/>
    </source>
</evidence>
<keyword evidence="5" id="KW-0498">Mitosis</keyword>
<keyword evidence="7" id="KW-0131">Cell cycle</keyword>
<evidence type="ECO:0000256" key="8">
    <source>
        <dbReference type="ARBA" id="ARBA00023328"/>
    </source>
</evidence>
<evidence type="ECO:0000256" key="3">
    <source>
        <dbReference type="ARBA" id="ARBA00022454"/>
    </source>
</evidence>
<dbReference type="GO" id="GO:0051301">
    <property type="term" value="P:cell division"/>
    <property type="evidence" value="ECO:0007669"/>
    <property type="project" value="UniProtKB-KW"/>
</dbReference>
<proteinExistence type="inferred from homology"/>
<evidence type="ECO:0000256" key="2">
    <source>
        <dbReference type="ARBA" id="ARBA00005498"/>
    </source>
</evidence>
<comment type="similarity">
    <text evidence="2">Belongs to the NUF2 family.</text>
</comment>
<dbReference type="STRING" id="1230905.A0A1G4KJU1"/>
<accession>A0A1G4KJU1</accession>
<evidence type="ECO:0000313" key="12">
    <source>
        <dbReference type="Proteomes" id="UP000191024"/>
    </source>
</evidence>
<feature type="coiled-coil region" evidence="9">
    <location>
        <begin position="396"/>
        <end position="423"/>
    </location>
</feature>
<gene>
    <name evidence="11" type="ORF">LAMI_0H19614G</name>
</gene>
<evidence type="ECO:0000256" key="5">
    <source>
        <dbReference type="ARBA" id="ARBA00022776"/>
    </source>
</evidence>
<keyword evidence="12" id="KW-1185">Reference proteome</keyword>
<dbReference type="GO" id="GO:0031262">
    <property type="term" value="C:Ndc80 complex"/>
    <property type="evidence" value="ECO:0007669"/>
    <property type="project" value="InterPro"/>
</dbReference>
<dbReference type="EMBL" id="LT598468">
    <property type="protein sequence ID" value="SCV04826.1"/>
    <property type="molecule type" value="Genomic_DNA"/>
</dbReference>
<dbReference type="OrthoDB" id="8194677at2759"/>
<keyword evidence="8" id="KW-0137">Centromere</keyword>
<evidence type="ECO:0000256" key="1">
    <source>
        <dbReference type="ARBA" id="ARBA00004584"/>
    </source>
</evidence>
<sequence>MSKDVFPMLELEELVVCLQSCDFSMASENSILRPTSQYVTTLYKQIIDSFMGISPDDLSKFDNEIEGFKLGVNNFDTRLKDTLSVLTLNKVCYKFFCDVGVSDFSLMDLFKPDPYRTRRLLSAVVNYARFREERMFDCDQFMSITETLLGEIRQKFDDHNFLRRQVDRYRGVEGMEGQDDVTTLEDENKNLETQLKNLTHVQEAFTIDYNTYKSNKQALLSELESLGYQLIELESQRDKLKRYTETDLPTLERSLTELRTVLQQQHQKLSELEWRQRKILISGKTFTSIMSQVYDVLQVISTDIQESHMKESGLIDLKEQISQSADKLQNLLTSGVLVKISIVQSQLDHHQEKLGELKESTTAKQQENKKAIEMLQHEYSKEILPELQLTEERIEKEIMAGVMKDLESEIRNLKAQFQRESDAIELEYSLLASHINKYIESVLQKMDQG</sequence>
<dbReference type="AlphaFoldDB" id="A0A1G4KJU1"/>
<protein>
    <submittedName>
        <fullName evidence="11">LAMI_0H19614g1_1</fullName>
    </submittedName>
</protein>
<organism evidence="11 12">
    <name type="scientific">Lachancea mirantina</name>
    <dbReference type="NCBI Taxonomy" id="1230905"/>
    <lineage>
        <taxon>Eukaryota</taxon>
        <taxon>Fungi</taxon>
        <taxon>Dikarya</taxon>
        <taxon>Ascomycota</taxon>
        <taxon>Saccharomycotina</taxon>
        <taxon>Saccharomycetes</taxon>
        <taxon>Saccharomycetales</taxon>
        <taxon>Saccharomycetaceae</taxon>
        <taxon>Lachancea</taxon>
    </lineage>
</organism>
<keyword evidence="6 9" id="KW-0175">Coiled coil</keyword>
<evidence type="ECO:0000256" key="9">
    <source>
        <dbReference type="SAM" id="Coils"/>
    </source>
</evidence>
<dbReference type="Proteomes" id="UP000191024">
    <property type="component" value="Chromosome H"/>
</dbReference>
<dbReference type="Pfam" id="PF03800">
    <property type="entry name" value="Nuf2"/>
    <property type="match status" value="1"/>
</dbReference>
<keyword evidence="4" id="KW-0132">Cell division</keyword>
<evidence type="ECO:0000256" key="4">
    <source>
        <dbReference type="ARBA" id="ARBA00022618"/>
    </source>
</evidence>
<dbReference type="InterPro" id="IPR038275">
    <property type="entry name" value="Nuf2_N_sf"/>
</dbReference>
<name>A0A1G4KJU1_9SACH</name>
<evidence type="ECO:0000259" key="10">
    <source>
        <dbReference type="Pfam" id="PF03800"/>
    </source>
</evidence>
<feature type="coiled-coil region" evidence="9">
    <location>
        <begin position="181"/>
        <end position="275"/>
    </location>
</feature>
<reference evidence="12" key="1">
    <citation type="submission" date="2016-03" db="EMBL/GenBank/DDBJ databases">
        <authorList>
            <person name="Devillers H."/>
        </authorList>
    </citation>
    <scope>NUCLEOTIDE SEQUENCE [LARGE SCALE GENOMIC DNA]</scope>
</reference>
<feature type="domain" description="Kinetochore protein Nuf2 N-terminal" evidence="10">
    <location>
        <begin position="4"/>
        <end position="143"/>
    </location>
</feature>
<comment type="subcellular location">
    <subcellularLocation>
        <location evidence="1">Chromosome</location>
        <location evidence="1">Centromere</location>
    </subcellularLocation>
</comment>